<dbReference type="InterPro" id="IPR025348">
    <property type="entry name" value="DUF4252"/>
</dbReference>
<feature type="non-terminal residue" evidence="1">
    <location>
        <position position="1"/>
    </location>
</feature>
<accession>A0A0D6L3U5</accession>
<protein>
    <submittedName>
        <fullName evidence="1">Uncharacterized protein</fullName>
    </submittedName>
</protein>
<reference evidence="1 2" key="1">
    <citation type="submission" date="2013-05" db="EMBL/GenBank/DDBJ databases">
        <title>Draft genome of the parasitic nematode Anyclostoma ceylanicum.</title>
        <authorList>
            <person name="Mitreva M."/>
        </authorList>
    </citation>
    <scope>NUCLEOTIDE SEQUENCE [LARGE SCALE GENOMIC DNA]</scope>
</reference>
<dbReference type="EMBL" id="KE128388">
    <property type="protein sequence ID" value="EPB65449.1"/>
    <property type="molecule type" value="Genomic_DNA"/>
</dbReference>
<sequence length="115" mass="12658">LLNQLDIEDSDLSKIKPLINKINSLQILIVERDSSNSAGFDKLQAELSTALKGLNYEELMSINGSDNTIKILAESTKSNLLSNLLLSIRGADETMFMILDGEISMEDVSKLISNE</sequence>
<dbReference type="Pfam" id="PF14060">
    <property type="entry name" value="DUF4252"/>
    <property type="match status" value="1"/>
</dbReference>
<proteinExistence type="predicted"/>
<evidence type="ECO:0000313" key="1">
    <source>
        <dbReference type="EMBL" id="EPB65449.1"/>
    </source>
</evidence>
<dbReference type="AlphaFoldDB" id="A0A0D6L3U5"/>
<keyword evidence="2" id="KW-1185">Reference proteome</keyword>
<dbReference type="Proteomes" id="UP000054495">
    <property type="component" value="Unassembled WGS sequence"/>
</dbReference>
<name>A0A0D6L3U5_9BILA</name>
<gene>
    <name evidence="1" type="ORF">ANCCEY_15487</name>
</gene>
<evidence type="ECO:0000313" key="2">
    <source>
        <dbReference type="Proteomes" id="UP000054495"/>
    </source>
</evidence>
<organism evidence="1 2">
    <name type="scientific">Ancylostoma ceylanicum</name>
    <dbReference type="NCBI Taxonomy" id="53326"/>
    <lineage>
        <taxon>Eukaryota</taxon>
        <taxon>Metazoa</taxon>
        <taxon>Ecdysozoa</taxon>
        <taxon>Nematoda</taxon>
        <taxon>Chromadorea</taxon>
        <taxon>Rhabditida</taxon>
        <taxon>Rhabditina</taxon>
        <taxon>Rhabditomorpha</taxon>
        <taxon>Strongyloidea</taxon>
        <taxon>Ancylostomatidae</taxon>
        <taxon>Ancylostomatinae</taxon>
        <taxon>Ancylostoma</taxon>
    </lineage>
</organism>